<evidence type="ECO:0008006" key="6">
    <source>
        <dbReference type="Google" id="ProtNLM"/>
    </source>
</evidence>
<dbReference type="InterPro" id="IPR012340">
    <property type="entry name" value="NA-bd_OB-fold"/>
</dbReference>
<dbReference type="Gene3D" id="2.40.50.140">
    <property type="entry name" value="Nucleic acid-binding proteins"/>
    <property type="match status" value="1"/>
</dbReference>
<organism evidence="4 5">
    <name type="scientific">Armillaria ostoyae</name>
    <name type="common">Armillaria root rot fungus</name>
    <dbReference type="NCBI Taxonomy" id="47428"/>
    <lineage>
        <taxon>Eukaryota</taxon>
        <taxon>Fungi</taxon>
        <taxon>Dikarya</taxon>
        <taxon>Basidiomycota</taxon>
        <taxon>Agaricomycotina</taxon>
        <taxon>Agaricomycetes</taxon>
        <taxon>Agaricomycetidae</taxon>
        <taxon>Agaricales</taxon>
        <taxon>Marasmiineae</taxon>
        <taxon>Physalacriaceae</taxon>
        <taxon>Armillaria</taxon>
    </lineage>
</organism>
<dbReference type="Proteomes" id="UP000219338">
    <property type="component" value="Unassembled WGS sequence"/>
</dbReference>
<evidence type="ECO:0000256" key="1">
    <source>
        <dbReference type="ARBA" id="ARBA00004123"/>
    </source>
</evidence>
<dbReference type="GO" id="GO:0003697">
    <property type="term" value="F:single-stranded DNA binding"/>
    <property type="evidence" value="ECO:0007669"/>
    <property type="project" value="TreeGrafter"/>
</dbReference>
<dbReference type="OMA" id="MEITTTY"/>
<dbReference type="PANTHER" id="PTHR15114">
    <property type="entry name" value="REPLICATION PROTEIN A3"/>
    <property type="match status" value="1"/>
</dbReference>
<gene>
    <name evidence="4" type="ORF">ARMOST_07779</name>
</gene>
<dbReference type="OrthoDB" id="188186at2759"/>
<dbReference type="AlphaFoldDB" id="A0A284R6R8"/>
<proteinExistence type="inferred from homology"/>
<dbReference type="GO" id="GO:0006260">
    <property type="term" value="P:DNA replication"/>
    <property type="evidence" value="ECO:0007669"/>
    <property type="project" value="InterPro"/>
</dbReference>
<dbReference type="GO" id="GO:0000724">
    <property type="term" value="P:double-strand break repair via homologous recombination"/>
    <property type="evidence" value="ECO:0007669"/>
    <property type="project" value="TreeGrafter"/>
</dbReference>
<accession>A0A284R6R8</accession>
<reference evidence="5" key="1">
    <citation type="journal article" date="2017" name="Nat. Ecol. Evol.">
        <title>Genome expansion and lineage-specific genetic innovations in the forest pathogenic fungi Armillaria.</title>
        <authorList>
            <person name="Sipos G."/>
            <person name="Prasanna A.N."/>
            <person name="Walter M.C."/>
            <person name="O'Connor E."/>
            <person name="Balint B."/>
            <person name="Krizsan K."/>
            <person name="Kiss B."/>
            <person name="Hess J."/>
            <person name="Varga T."/>
            <person name="Slot J."/>
            <person name="Riley R."/>
            <person name="Boka B."/>
            <person name="Rigling D."/>
            <person name="Barry K."/>
            <person name="Lee J."/>
            <person name="Mihaltcheva S."/>
            <person name="LaButti K."/>
            <person name="Lipzen A."/>
            <person name="Waldron R."/>
            <person name="Moloney N.M."/>
            <person name="Sperisen C."/>
            <person name="Kredics L."/>
            <person name="Vagvoelgyi C."/>
            <person name="Patrignani A."/>
            <person name="Fitzpatrick D."/>
            <person name="Nagy I."/>
            <person name="Doyle S."/>
            <person name="Anderson J.B."/>
            <person name="Grigoriev I.V."/>
            <person name="Gueldener U."/>
            <person name="Muensterkoetter M."/>
            <person name="Nagy L.G."/>
        </authorList>
    </citation>
    <scope>NUCLEOTIDE SEQUENCE [LARGE SCALE GENOMIC DNA]</scope>
    <source>
        <strain evidence="5">C18/9</strain>
    </source>
</reference>
<evidence type="ECO:0000313" key="5">
    <source>
        <dbReference type="Proteomes" id="UP000219338"/>
    </source>
</evidence>
<comment type="similarity">
    <text evidence="2">Belongs to the replication factor A protein 3 family.</text>
</comment>
<dbReference type="SUPFAM" id="SSF50249">
    <property type="entry name" value="Nucleic acid-binding proteins"/>
    <property type="match status" value="1"/>
</dbReference>
<dbReference type="STRING" id="47428.A0A284R6R8"/>
<dbReference type="Pfam" id="PF08661">
    <property type="entry name" value="Rep_fac-A_3"/>
    <property type="match status" value="1"/>
</dbReference>
<dbReference type="PANTHER" id="PTHR15114:SF1">
    <property type="entry name" value="REPLICATION PROTEIN A 14 KDA SUBUNIT"/>
    <property type="match status" value="1"/>
</dbReference>
<evidence type="ECO:0000313" key="4">
    <source>
        <dbReference type="EMBL" id="SJL04413.1"/>
    </source>
</evidence>
<protein>
    <recommendedName>
        <fullName evidence="6">Replication factor A protein 3</fullName>
    </recommendedName>
</protein>
<dbReference type="GO" id="GO:0035861">
    <property type="term" value="C:site of double-strand break"/>
    <property type="evidence" value="ECO:0007669"/>
    <property type="project" value="TreeGrafter"/>
</dbReference>
<dbReference type="GO" id="GO:0006284">
    <property type="term" value="P:base-excision repair"/>
    <property type="evidence" value="ECO:0007669"/>
    <property type="project" value="TreeGrafter"/>
</dbReference>
<dbReference type="EMBL" id="FUEG01000005">
    <property type="protein sequence ID" value="SJL04413.1"/>
    <property type="molecule type" value="Genomic_DNA"/>
</dbReference>
<evidence type="ECO:0000256" key="3">
    <source>
        <dbReference type="ARBA" id="ARBA00023242"/>
    </source>
</evidence>
<dbReference type="InterPro" id="IPR013970">
    <property type="entry name" value="Rfa2"/>
</dbReference>
<keyword evidence="3" id="KW-0539">Nucleus</keyword>
<name>A0A284R6R8_ARMOS</name>
<comment type="subcellular location">
    <subcellularLocation>
        <location evidence="1">Nucleus</location>
    </subcellularLocation>
</comment>
<sequence>MSTNTDVSPRVNSAHMQRFIGKTVRLPCKIKTYSTDGGSATVTTSDDGEVVVHLMPNMEITTTYAEFIGTVVDAGTLKMMGVVGMGEELDLSLVNKVVEVIHDKRFFERIFS</sequence>
<keyword evidence="5" id="KW-1185">Reference proteome</keyword>
<evidence type="ECO:0000256" key="2">
    <source>
        <dbReference type="ARBA" id="ARBA00009761"/>
    </source>
</evidence>
<dbReference type="GO" id="GO:0005662">
    <property type="term" value="C:DNA replication factor A complex"/>
    <property type="evidence" value="ECO:0007669"/>
    <property type="project" value="TreeGrafter"/>
</dbReference>
<dbReference type="GO" id="GO:0006289">
    <property type="term" value="P:nucleotide-excision repair"/>
    <property type="evidence" value="ECO:0007669"/>
    <property type="project" value="TreeGrafter"/>
</dbReference>
<dbReference type="GO" id="GO:0006298">
    <property type="term" value="P:mismatch repair"/>
    <property type="evidence" value="ECO:0007669"/>
    <property type="project" value="TreeGrafter"/>
</dbReference>
<dbReference type="GO" id="GO:0003684">
    <property type="term" value="F:damaged DNA binding"/>
    <property type="evidence" value="ECO:0007669"/>
    <property type="project" value="TreeGrafter"/>
</dbReference>